<dbReference type="AlphaFoldDB" id="A0A7W8QU90"/>
<accession>A0A7W8QU90</accession>
<dbReference type="PANTHER" id="PTHR14969:SF13">
    <property type="entry name" value="AT30094P"/>
    <property type="match status" value="1"/>
</dbReference>
<dbReference type="Proteomes" id="UP000572635">
    <property type="component" value="Unassembled WGS sequence"/>
</dbReference>
<dbReference type="SMART" id="SM00014">
    <property type="entry name" value="acidPPc"/>
    <property type="match status" value="1"/>
</dbReference>
<evidence type="ECO:0000256" key="1">
    <source>
        <dbReference type="SAM" id="Phobius"/>
    </source>
</evidence>
<evidence type="ECO:0000313" key="4">
    <source>
        <dbReference type="Proteomes" id="UP000572635"/>
    </source>
</evidence>
<feature type="transmembrane region" description="Helical" evidence="1">
    <location>
        <begin position="225"/>
        <end position="246"/>
    </location>
</feature>
<feature type="transmembrane region" description="Helical" evidence="1">
    <location>
        <begin position="121"/>
        <end position="139"/>
    </location>
</feature>
<keyword evidence="1" id="KW-1133">Transmembrane helix</keyword>
<feature type="transmembrane region" description="Helical" evidence="1">
    <location>
        <begin position="293"/>
        <end position="312"/>
    </location>
</feature>
<protein>
    <submittedName>
        <fullName evidence="3">Membrane-associated phospholipid phosphatase</fullName>
    </submittedName>
</protein>
<dbReference type="Pfam" id="PF01569">
    <property type="entry name" value="PAP2"/>
    <property type="match status" value="1"/>
</dbReference>
<dbReference type="InterPro" id="IPR036938">
    <property type="entry name" value="PAP2/HPO_sf"/>
</dbReference>
<feature type="transmembrane region" description="Helical" evidence="1">
    <location>
        <begin position="145"/>
        <end position="163"/>
    </location>
</feature>
<feature type="transmembrane region" description="Helical" evidence="1">
    <location>
        <begin position="175"/>
        <end position="199"/>
    </location>
</feature>
<dbReference type="InterPro" id="IPR000326">
    <property type="entry name" value="PAP2/HPO"/>
</dbReference>
<dbReference type="EMBL" id="JACHDB010000002">
    <property type="protein sequence ID" value="MBB5435756.1"/>
    <property type="molecule type" value="Genomic_DNA"/>
</dbReference>
<sequence>MDVVWGAESGAVRWVQGWGSWLEPFMQAVTALGAQALFIALLPLLFWSVHAGLGARLSLALLGSATVNAVVKALLYAPRPYWYDPGIRPLATESTFGAPSGHAQLSTTFWGYLAAQSARRAVWAGAAVLVALICLSRLYLGVHFFTDIALGLALGALLLWLALRYEDALLRRWRALSLPVQLLLAAVLSTAPVALVAAYQAVLRAGWSVPEEWAGAVPPDVAGEALAHTAALGGGLLGAVAGFTVLDRRGWYSADGSLITRAARYVTGITGVLVIWAVVRLAVPETAGAVGEYIGYLLISLWAALGAPELFVRLRMADRPDRDRAGAHA</sequence>
<proteinExistence type="predicted"/>
<feature type="transmembrane region" description="Helical" evidence="1">
    <location>
        <begin position="25"/>
        <end position="47"/>
    </location>
</feature>
<dbReference type="Gene3D" id="1.20.144.10">
    <property type="entry name" value="Phosphatidic acid phosphatase type 2/haloperoxidase"/>
    <property type="match status" value="1"/>
</dbReference>
<dbReference type="PANTHER" id="PTHR14969">
    <property type="entry name" value="SPHINGOSINE-1-PHOSPHATE PHOSPHOHYDROLASE"/>
    <property type="match status" value="1"/>
</dbReference>
<evidence type="ECO:0000313" key="3">
    <source>
        <dbReference type="EMBL" id="MBB5435756.1"/>
    </source>
</evidence>
<feature type="domain" description="Phosphatidic acid phosphatase type 2/haloperoxidase" evidence="2">
    <location>
        <begin position="55"/>
        <end position="163"/>
    </location>
</feature>
<keyword evidence="4" id="KW-1185">Reference proteome</keyword>
<organism evidence="3 4">
    <name type="scientific">Nocardiopsis composta</name>
    <dbReference type="NCBI Taxonomy" id="157465"/>
    <lineage>
        <taxon>Bacteria</taxon>
        <taxon>Bacillati</taxon>
        <taxon>Actinomycetota</taxon>
        <taxon>Actinomycetes</taxon>
        <taxon>Streptosporangiales</taxon>
        <taxon>Nocardiopsidaceae</taxon>
        <taxon>Nocardiopsis</taxon>
    </lineage>
</organism>
<gene>
    <name evidence="3" type="ORF">HDA36_005904</name>
</gene>
<evidence type="ECO:0000259" key="2">
    <source>
        <dbReference type="SMART" id="SM00014"/>
    </source>
</evidence>
<keyword evidence="1" id="KW-0472">Membrane</keyword>
<feature type="transmembrane region" description="Helical" evidence="1">
    <location>
        <begin position="258"/>
        <end position="281"/>
    </location>
</feature>
<dbReference type="SUPFAM" id="SSF48317">
    <property type="entry name" value="Acid phosphatase/Vanadium-dependent haloperoxidase"/>
    <property type="match status" value="1"/>
</dbReference>
<comment type="caution">
    <text evidence="3">The sequence shown here is derived from an EMBL/GenBank/DDBJ whole genome shotgun (WGS) entry which is preliminary data.</text>
</comment>
<reference evidence="3 4" key="1">
    <citation type="submission" date="2020-08" db="EMBL/GenBank/DDBJ databases">
        <title>Sequencing the genomes of 1000 actinobacteria strains.</title>
        <authorList>
            <person name="Klenk H.-P."/>
        </authorList>
    </citation>
    <scope>NUCLEOTIDE SEQUENCE [LARGE SCALE GENOMIC DNA]</scope>
    <source>
        <strain evidence="3 4">DSM 44551</strain>
    </source>
</reference>
<name>A0A7W8QU90_9ACTN</name>
<dbReference type="RefSeq" id="WP_184398820.1">
    <property type="nucleotide sequence ID" value="NZ_BAAAJD010000103.1"/>
</dbReference>
<keyword evidence="1" id="KW-0812">Transmembrane</keyword>